<dbReference type="Proteomes" id="UP001165378">
    <property type="component" value="Unassembled WGS sequence"/>
</dbReference>
<name>A0AA41Q1M0_9ACTN</name>
<dbReference type="EMBL" id="JAKFHA010000011">
    <property type="protein sequence ID" value="MCF2529522.1"/>
    <property type="molecule type" value="Genomic_DNA"/>
</dbReference>
<feature type="compositionally biased region" description="Acidic residues" evidence="1">
    <location>
        <begin position="328"/>
        <end position="338"/>
    </location>
</feature>
<keyword evidence="3" id="KW-1185">Reference proteome</keyword>
<evidence type="ECO:0000313" key="2">
    <source>
        <dbReference type="EMBL" id="MCF2529522.1"/>
    </source>
</evidence>
<feature type="region of interest" description="Disordered" evidence="1">
    <location>
        <begin position="326"/>
        <end position="346"/>
    </location>
</feature>
<evidence type="ECO:0000256" key="1">
    <source>
        <dbReference type="SAM" id="MobiDB-lite"/>
    </source>
</evidence>
<feature type="region of interest" description="Disordered" evidence="1">
    <location>
        <begin position="1"/>
        <end position="30"/>
    </location>
</feature>
<dbReference type="RefSeq" id="WP_235053840.1">
    <property type="nucleotide sequence ID" value="NZ_JAKFHA010000011.1"/>
</dbReference>
<reference evidence="2" key="1">
    <citation type="submission" date="2022-01" db="EMBL/GenBank/DDBJ databases">
        <title>Genome-Based Taxonomic Classification of the Phylum Actinobacteria.</title>
        <authorList>
            <person name="Gao Y."/>
        </authorList>
    </citation>
    <scope>NUCLEOTIDE SEQUENCE</scope>
    <source>
        <strain evidence="2">KLBMP 8922</strain>
    </source>
</reference>
<sequence length="346" mass="36335">MPAQPAPSSSPAPSSPSSSPSPSAPRTGIRSGRLRPAAIALLPLAFLATACGGAANGWAADARQAARSPVGNTGDANTGISAEDLMKRVAKADSETRGVRTEFKGHMYGVPVSGSTRVTASGDSEASLTLDRSDIHVLTIAGTEYTKFEDGTYATLYETAKKAPDYDADDDEGSESFLEFGKLTEGKYLKSKAGESGLSVGSFDWLLGSSFIGGSDMPDDYEYADEDDVKLSVGDAVRIDGIDVIPLIRSYDEDGESWVETMYIPTRGTPLPVRFTSDDDNDGKVDTSIDTRYSALDGDSTVKAPPKEQTVDMKAIMEDFFGGGFGDGDYDDYEDGDDGPGAGAAA</sequence>
<gene>
    <name evidence="2" type="ORF">LZ495_20200</name>
</gene>
<evidence type="ECO:0000313" key="3">
    <source>
        <dbReference type="Proteomes" id="UP001165378"/>
    </source>
</evidence>
<proteinExistence type="predicted"/>
<feature type="compositionally biased region" description="Low complexity" evidence="1">
    <location>
        <begin position="15"/>
        <end position="25"/>
    </location>
</feature>
<accession>A0AA41Q1M0</accession>
<dbReference type="AlphaFoldDB" id="A0AA41Q1M0"/>
<evidence type="ECO:0008006" key="4">
    <source>
        <dbReference type="Google" id="ProtNLM"/>
    </source>
</evidence>
<comment type="caution">
    <text evidence="2">The sequence shown here is derived from an EMBL/GenBank/DDBJ whole genome shotgun (WGS) entry which is preliminary data.</text>
</comment>
<feature type="compositionally biased region" description="Pro residues" evidence="1">
    <location>
        <begin position="1"/>
        <end position="14"/>
    </location>
</feature>
<organism evidence="2 3">
    <name type="scientific">Yinghuangia soli</name>
    <dbReference type="NCBI Taxonomy" id="2908204"/>
    <lineage>
        <taxon>Bacteria</taxon>
        <taxon>Bacillati</taxon>
        <taxon>Actinomycetota</taxon>
        <taxon>Actinomycetes</taxon>
        <taxon>Kitasatosporales</taxon>
        <taxon>Streptomycetaceae</taxon>
        <taxon>Yinghuangia</taxon>
    </lineage>
</organism>
<protein>
    <recommendedName>
        <fullName evidence="4">Lipoprotein</fullName>
    </recommendedName>
</protein>